<comment type="similarity">
    <text evidence="1 2">Belongs to the outer membrane factor (OMF) (TC 1.B.17) family.</text>
</comment>
<dbReference type="Gene3D" id="2.20.200.10">
    <property type="entry name" value="Outer membrane efflux proteins (OEP)"/>
    <property type="match status" value="1"/>
</dbReference>
<comment type="subcellular location">
    <subcellularLocation>
        <location evidence="2">Cell membrane</location>
        <topology evidence="2">Lipid-anchor</topology>
    </subcellularLocation>
</comment>
<accession>A0ABV4AW95</accession>
<dbReference type="NCBIfam" id="TIGR01845">
    <property type="entry name" value="outer_NodT"/>
    <property type="match status" value="1"/>
</dbReference>
<dbReference type="InterPro" id="IPR003423">
    <property type="entry name" value="OMP_efflux"/>
</dbReference>
<name>A0ABV4AW95_9BURK</name>
<comment type="caution">
    <text evidence="3">The sequence shown here is derived from an EMBL/GenBank/DDBJ whole genome shotgun (WGS) entry which is preliminary data.</text>
</comment>
<evidence type="ECO:0000256" key="2">
    <source>
        <dbReference type="RuleBase" id="RU362097"/>
    </source>
</evidence>
<proteinExistence type="inferred from homology"/>
<keyword evidence="2" id="KW-0812">Transmembrane</keyword>
<gene>
    <name evidence="3" type="ORF">AB7A72_00325</name>
</gene>
<keyword evidence="2" id="KW-0449">Lipoprotein</keyword>
<protein>
    <submittedName>
        <fullName evidence="3">Efflux transporter outer membrane subunit</fullName>
    </submittedName>
</protein>
<dbReference type="PANTHER" id="PTHR30203:SF32">
    <property type="entry name" value="CATION EFFLUX SYSTEM PROTEIN CUSC"/>
    <property type="match status" value="1"/>
</dbReference>
<keyword evidence="2" id="KW-0564">Palmitate</keyword>
<dbReference type="SUPFAM" id="SSF56954">
    <property type="entry name" value="Outer membrane efflux proteins (OEP)"/>
    <property type="match status" value="1"/>
</dbReference>
<dbReference type="InterPro" id="IPR010131">
    <property type="entry name" value="MdtP/NodT-like"/>
</dbReference>
<dbReference type="Proteomes" id="UP001562178">
    <property type="component" value="Unassembled WGS sequence"/>
</dbReference>
<dbReference type="EMBL" id="JBGBDC010000001">
    <property type="protein sequence ID" value="MEY2249438.1"/>
    <property type="molecule type" value="Genomic_DNA"/>
</dbReference>
<dbReference type="Pfam" id="PF02321">
    <property type="entry name" value="OEP"/>
    <property type="match status" value="2"/>
</dbReference>
<dbReference type="PANTHER" id="PTHR30203">
    <property type="entry name" value="OUTER MEMBRANE CATION EFFLUX PROTEIN"/>
    <property type="match status" value="1"/>
</dbReference>
<dbReference type="RefSeq" id="WP_369458662.1">
    <property type="nucleotide sequence ID" value="NZ_JBGBDC010000001.1"/>
</dbReference>
<sequence>MRRTTLWITVLAGSALAGCAAPVRTPYVPPAVALPAQFVHAEQEAAVPQEPSWWRAFADPQLNAWIDLALARNSDLAAAAIRVRRAALEAQLAARALAPTPSLSLAGTATQPLSGDARGLTTNANAQLGLSWELDLFDRLGAQRDAAAWEAQASREDLDAVALSMVGSVANLYWQIGWANERIGHAQHSLAYAQRVQALVALRYRSGADPRLALREAEQAVAQQQVALSQLVQSRAELRLTLMVLFNGAPPGLEAEPQRLPATALPPVSAGLPAELLGRRPDLRAAELRLRAALASSDAAAARLYPTLSLTGSLGTSSQALLQVLANPVASLGANLSLPFLNARELGLAADIARTRHEEAVLNFGKTLYGALAEVDKALSARAQLSRQLDWLRQALEESQQIERLYAMRYRAGQAPLREWLDAQERLRSSELAHGSARLALLQSHLALQQALGGGAGGVAGVLSAAP</sequence>
<reference evidence="3 4" key="1">
    <citation type="journal article" date="2016" name="Int. J. Syst. Evol. Microbiol.">
        <title>Description of Comamonas sediminis sp. nov., isolated from lagoon sediments.</title>
        <authorList>
            <person name="Subhash Y."/>
            <person name="Bang J.J."/>
            <person name="You T.H."/>
            <person name="Lee S.S."/>
        </authorList>
    </citation>
    <scope>NUCLEOTIDE SEQUENCE [LARGE SCALE GENOMIC DNA]</scope>
    <source>
        <strain evidence="3 4">JCM 31169</strain>
    </source>
</reference>
<feature type="signal peptide" evidence="2">
    <location>
        <begin position="1"/>
        <end position="17"/>
    </location>
</feature>
<keyword evidence="2" id="KW-0472">Membrane</keyword>
<keyword evidence="4" id="KW-1185">Reference proteome</keyword>
<feature type="chain" id="PRO_5044989686" evidence="2">
    <location>
        <begin position="18"/>
        <end position="467"/>
    </location>
</feature>
<evidence type="ECO:0000256" key="1">
    <source>
        <dbReference type="ARBA" id="ARBA00007613"/>
    </source>
</evidence>
<keyword evidence="2" id="KW-0732">Signal</keyword>
<evidence type="ECO:0000313" key="4">
    <source>
        <dbReference type="Proteomes" id="UP001562178"/>
    </source>
</evidence>
<keyword evidence="2" id="KW-1134">Transmembrane beta strand</keyword>
<organism evidence="3 4">
    <name type="scientific">Comamonas sediminis</name>
    <dbReference type="NCBI Taxonomy" id="1783360"/>
    <lineage>
        <taxon>Bacteria</taxon>
        <taxon>Pseudomonadati</taxon>
        <taxon>Pseudomonadota</taxon>
        <taxon>Betaproteobacteria</taxon>
        <taxon>Burkholderiales</taxon>
        <taxon>Comamonadaceae</taxon>
        <taxon>Comamonas</taxon>
    </lineage>
</organism>
<evidence type="ECO:0000313" key="3">
    <source>
        <dbReference type="EMBL" id="MEY2249438.1"/>
    </source>
</evidence>
<dbReference type="PROSITE" id="PS51257">
    <property type="entry name" value="PROKAR_LIPOPROTEIN"/>
    <property type="match status" value="1"/>
</dbReference>
<dbReference type="Gene3D" id="1.20.1600.10">
    <property type="entry name" value="Outer membrane efflux proteins (OEP)"/>
    <property type="match status" value="1"/>
</dbReference>